<name>A0A5N6WCG0_9EURO</name>
<dbReference type="Proteomes" id="UP000325433">
    <property type="component" value="Unassembled WGS sequence"/>
</dbReference>
<proteinExistence type="predicted"/>
<dbReference type="AlphaFoldDB" id="A0A5N6WCG0"/>
<evidence type="ECO:0000313" key="2">
    <source>
        <dbReference type="EMBL" id="KAE8318473.1"/>
    </source>
</evidence>
<evidence type="ECO:0000313" key="3">
    <source>
        <dbReference type="Proteomes" id="UP000325433"/>
    </source>
</evidence>
<accession>A0A5N6WCG0</accession>
<dbReference type="EMBL" id="ML738297">
    <property type="protein sequence ID" value="KAE8318473.1"/>
    <property type="molecule type" value="Genomic_DNA"/>
</dbReference>
<feature type="region of interest" description="Disordered" evidence="1">
    <location>
        <begin position="130"/>
        <end position="174"/>
    </location>
</feature>
<evidence type="ECO:0000256" key="1">
    <source>
        <dbReference type="SAM" id="MobiDB-lite"/>
    </source>
</evidence>
<sequence>MRVIDPQSAVLTNIEVLAYLTANPPRRPPNPPPNLRHWVPSPDLRDHNTVVKEVHTLLKSNFTGTHTISCLQKNHETILHTQHQSTNPKSPRKRERHIYIYILGERRKANKVYQPDPQLCLPPFTPPLQIPKIHPSKPRTTPTTSPIAIPNRYPSPPTHPIQRTDTHGHRASRPDYPITALRVNEGRGIDDC</sequence>
<protein>
    <submittedName>
        <fullName evidence="2">Uncharacterized protein</fullName>
    </submittedName>
</protein>
<reference evidence="3" key="1">
    <citation type="submission" date="2019-04" db="EMBL/GenBank/DDBJ databases">
        <title>Friends and foes A comparative genomics studyof 23 Aspergillus species from section Flavi.</title>
        <authorList>
            <consortium name="DOE Joint Genome Institute"/>
            <person name="Kjaerbolling I."/>
            <person name="Vesth T."/>
            <person name="Frisvad J.C."/>
            <person name="Nybo J.L."/>
            <person name="Theobald S."/>
            <person name="Kildgaard S."/>
            <person name="Isbrandt T."/>
            <person name="Kuo A."/>
            <person name="Sato A."/>
            <person name="Lyhne E.K."/>
            <person name="Kogle M.E."/>
            <person name="Wiebenga A."/>
            <person name="Kun R.S."/>
            <person name="Lubbers R.J."/>
            <person name="Makela M.R."/>
            <person name="Barry K."/>
            <person name="Chovatia M."/>
            <person name="Clum A."/>
            <person name="Daum C."/>
            <person name="Haridas S."/>
            <person name="He G."/>
            <person name="LaButti K."/>
            <person name="Lipzen A."/>
            <person name="Mondo S."/>
            <person name="Riley R."/>
            <person name="Salamov A."/>
            <person name="Simmons B.A."/>
            <person name="Magnuson J.K."/>
            <person name="Henrissat B."/>
            <person name="Mortensen U.H."/>
            <person name="Larsen T.O."/>
            <person name="Devries R.P."/>
            <person name="Grigoriev I.V."/>
            <person name="Machida M."/>
            <person name="Baker S.E."/>
            <person name="Andersen M.R."/>
        </authorList>
    </citation>
    <scope>NUCLEOTIDE SEQUENCE [LARGE SCALE GENOMIC DNA]</scope>
    <source>
        <strain evidence="3">CBS 130015</strain>
    </source>
</reference>
<gene>
    <name evidence="2" type="ORF">BDV41DRAFT_378324</name>
</gene>
<organism evidence="2 3">
    <name type="scientific">Aspergillus transmontanensis</name>
    <dbReference type="NCBI Taxonomy" id="1034304"/>
    <lineage>
        <taxon>Eukaryota</taxon>
        <taxon>Fungi</taxon>
        <taxon>Dikarya</taxon>
        <taxon>Ascomycota</taxon>
        <taxon>Pezizomycotina</taxon>
        <taxon>Eurotiomycetes</taxon>
        <taxon>Eurotiomycetidae</taxon>
        <taxon>Eurotiales</taxon>
        <taxon>Aspergillaceae</taxon>
        <taxon>Aspergillus</taxon>
        <taxon>Aspergillus subgen. Circumdati</taxon>
    </lineage>
</organism>
<keyword evidence="3" id="KW-1185">Reference proteome</keyword>